<keyword evidence="2" id="KW-1185">Reference proteome</keyword>
<accession>A0ABQ1XGP7</accession>
<dbReference type="EMBL" id="BMFS01000001">
    <property type="protein sequence ID" value="GGG91883.1"/>
    <property type="molecule type" value="Genomic_DNA"/>
</dbReference>
<comment type="caution">
    <text evidence="1">The sequence shown here is derived from an EMBL/GenBank/DDBJ whole genome shotgun (WGS) entry which is preliminary data.</text>
</comment>
<dbReference type="PIRSF" id="PIRSF033909">
    <property type="entry name" value="UCP033909"/>
    <property type="match status" value="1"/>
</dbReference>
<dbReference type="Proteomes" id="UP000648722">
    <property type="component" value="Unassembled WGS sequence"/>
</dbReference>
<dbReference type="InterPro" id="IPR029058">
    <property type="entry name" value="AB_hydrolase_fold"/>
</dbReference>
<dbReference type="Pfam" id="PF05990">
    <property type="entry name" value="DUF900"/>
    <property type="match status" value="1"/>
</dbReference>
<dbReference type="PANTHER" id="PTHR36513">
    <property type="entry name" value="ABC TRANSMEMBRANE TYPE-1 DOMAIN-CONTAINING PROTEIN"/>
    <property type="match status" value="1"/>
</dbReference>
<sequence>MDVGGYFLAAADALPRRLTALRAVIGAMLALASVSACAPTLRVSDFAELPGDVAREPVLTVSARAPTHDATLFGRERAETLSYGVHTVSVPPDREPGRIRYPRGTPDPMRHFTLAFAETLHGEEAFLGALNRKLSQLDEEERILVVFVHGYNETFGSGLFRFAQMMHDFEIPGVPLYFAWPSAGDPRYYAYDLDSVFISRDGLASTLRLASRAQADRIMIIAHSMGSMLTLETLRDLSEAGDSAVLNRIGQVALMSPDVSVDVFRSQLATIGDASDIDFIVFTSTRDRALQASAALRGQTDRLGSLRSIEEVSDLRLTVVDVSGFDTADPLRHSTLTMSPELIALFAGTRDFGVEAAPRAGAVRGPLSLSINVVRQATEIILAPAAAAAGAIEGTGARQQ</sequence>
<dbReference type="SUPFAM" id="SSF53474">
    <property type="entry name" value="alpha/beta-Hydrolases"/>
    <property type="match status" value="1"/>
</dbReference>
<dbReference type="InterPro" id="IPR010297">
    <property type="entry name" value="DUF900_hydrolase"/>
</dbReference>
<evidence type="ECO:0000313" key="2">
    <source>
        <dbReference type="Proteomes" id="UP000648722"/>
    </source>
</evidence>
<reference evidence="2" key="1">
    <citation type="journal article" date="2019" name="Int. J. Syst. Evol. Microbiol.">
        <title>The Global Catalogue of Microorganisms (GCM) 10K type strain sequencing project: providing services to taxonomists for standard genome sequencing and annotation.</title>
        <authorList>
            <consortium name="The Broad Institute Genomics Platform"/>
            <consortium name="The Broad Institute Genome Sequencing Center for Infectious Disease"/>
            <person name="Wu L."/>
            <person name="Ma J."/>
        </authorList>
    </citation>
    <scope>NUCLEOTIDE SEQUENCE [LARGE SCALE GENOMIC DNA]</scope>
    <source>
        <strain evidence="2">CGMCC 1.12766</strain>
    </source>
</reference>
<name>A0ABQ1XGP7_9PROT</name>
<proteinExistence type="predicted"/>
<dbReference type="PANTHER" id="PTHR36513:SF1">
    <property type="entry name" value="TRANSMEMBRANE PROTEIN"/>
    <property type="match status" value="1"/>
</dbReference>
<dbReference type="InterPro" id="IPR014586">
    <property type="entry name" value="UCP033909"/>
</dbReference>
<organism evidence="1 2">
    <name type="scientific">Glycocaulis albus</name>
    <dbReference type="NCBI Taxonomy" id="1382801"/>
    <lineage>
        <taxon>Bacteria</taxon>
        <taxon>Pseudomonadati</taxon>
        <taxon>Pseudomonadota</taxon>
        <taxon>Alphaproteobacteria</taxon>
        <taxon>Maricaulales</taxon>
        <taxon>Maricaulaceae</taxon>
        <taxon>Glycocaulis</taxon>
    </lineage>
</organism>
<dbReference type="RefSeq" id="WP_188450865.1">
    <property type="nucleotide sequence ID" value="NZ_BMFS01000001.1"/>
</dbReference>
<protein>
    <recommendedName>
        <fullName evidence="3">Esterase/lipase superfamily enzyme</fullName>
    </recommendedName>
</protein>
<evidence type="ECO:0000313" key="1">
    <source>
        <dbReference type="EMBL" id="GGG91883.1"/>
    </source>
</evidence>
<evidence type="ECO:0008006" key="3">
    <source>
        <dbReference type="Google" id="ProtNLM"/>
    </source>
</evidence>
<dbReference type="Gene3D" id="3.40.50.1820">
    <property type="entry name" value="alpha/beta hydrolase"/>
    <property type="match status" value="1"/>
</dbReference>
<gene>
    <name evidence="1" type="ORF">GCM10007420_03970</name>
</gene>